<protein>
    <submittedName>
        <fullName evidence="1">Uncharacterized protein</fullName>
    </submittedName>
</protein>
<evidence type="ECO:0000313" key="1">
    <source>
        <dbReference type="EMBL" id="TNN79944.1"/>
    </source>
</evidence>
<evidence type="ECO:0000313" key="2">
    <source>
        <dbReference type="Proteomes" id="UP000314294"/>
    </source>
</evidence>
<keyword evidence="2" id="KW-1185">Reference proteome</keyword>
<sequence length="142" mass="15729">MVGNDDHSARKLHVTSSETTVALELSSFEVQDVGAFQCVDTAAVLRVSTFGFQHNACTSARMCTSPPAVNPEEEEWQEMRSAFKESKAAYVVSKEECLRLCACVRGYNVCTFSQRDLDLRVLQRNLFGPGQKRPSCGLAMEN</sequence>
<gene>
    <name evidence="1" type="ORF">EYF80_009761</name>
</gene>
<organism evidence="1 2">
    <name type="scientific">Liparis tanakae</name>
    <name type="common">Tanaka's snailfish</name>
    <dbReference type="NCBI Taxonomy" id="230148"/>
    <lineage>
        <taxon>Eukaryota</taxon>
        <taxon>Metazoa</taxon>
        <taxon>Chordata</taxon>
        <taxon>Craniata</taxon>
        <taxon>Vertebrata</taxon>
        <taxon>Euteleostomi</taxon>
        <taxon>Actinopterygii</taxon>
        <taxon>Neopterygii</taxon>
        <taxon>Teleostei</taxon>
        <taxon>Neoteleostei</taxon>
        <taxon>Acanthomorphata</taxon>
        <taxon>Eupercaria</taxon>
        <taxon>Perciformes</taxon>
        <taxon>Cottioidei</taxon>
        <taxon>Cottales</taxon>
        <taxon>Liparidae</taxon>
        <taxon>Liparis</taxon>
    </lineage>
</organism>
<name>A0A4Z2IQX8_9TELE</name>
<accession>A0A4Z2IQX8</accession>
<reference evidence="1 2" key="1">
    <citation type="submission" date="2019-03" db="EMBL/GenBank/DDBJ databases">
        <title>First draft genome of Liparis tanakae, snailfish: a comprehensive survey of snailfish specific genes.</title>
        <authorList>
            <person name="Kim W."/>
            <person name="Song I."/>
            <person name="Jeong J.-H."/>
            <person name="Kim D."/>
            <person name="Kim S."/>
            <person name="Ryu S."/>
            <person name="Song J.Y."/>
            <person name="Lee S.K."/>
        </authorList>
    </citation>
    <scope>NUCLEOTIDE SEQUENCE [LARGE SCALE GENOMIC DNA]</scope>
    <source>
        <tissue evidence="1">Muscle</tissue>
    </source>
</reference>
<dbReference type="EMBL" id="SRLO01000059">
    <property type="protein sequence ID" value="TNN79944.1"/>
    <property type="molecule type" value="Genomic_DNA"/>
</dbReference>
<proteinExistence type="predicted"/>
<dbReference type="AlphaFoldDB" id="A0A4Z2IQX8"/>
<dbReference type="Proteomes" id="UP000314294">
    <property type="component" value="Unassembled WGS sequence"/>
</dbReference>
<comment type="caution">
    <text evidence="1">The sequence shown here is derived from an EMBL/GenBank/DDBJ whole genome shotgun (WGS) entry which is preliminary data.</text>
</comment>